<name>A0A6V7P5N0_ANACO</name>
<feature type="compositionally biased region" description="Polar residues" evidence="1">
    <location>
        <begin position="1"/>
        <end position="12"/>
    </location>
</feature>
<dbReference type="EMBL" id="LR862145">
    <property type="protein sequence ID" value="CAD1825958.1"/>
    <property type="molecule type" value="Genomic_DNA"/>
</dbReference>
<gene>
    <name evidence="2" type="ORF">CB5_LOCUS9169</name>
</gene>
<evidence type="ECO:0000256" key="1">
    <source>
        <dbReference type="SAM" id="MobiDB-lite"/>
    </source>
</evidence>
<feature type="region of interest" description="Disordered" evidence="1">
    <location>
        <begin position="1"/>
        <end position="99"/>
    </location>
</feature>
<feature type="compositionally biased region" description="Basic and acidic residues" evidence="1">
    <location>
        <begin position="40"/>
        <end position="52"/>
    </location>
</feature>
<protein>
    <submittedName>
        <fullName evidence="2">Uncharacterized protein</fullName>
    </submittedName>
</protein>
<proteinExistence type="predicted"/>
<evidence type="ECO:0000313" key="2">
    <source>
        <dbReference type="EMBL" id="CAD1825958.1"/>
    </source>
</evidence>
<feature type="compositionally biased region" description="Basic and acidic residues" evidence="1">
    <location>
        <begin position="88"/>
        <end position="99"/>
    </location>
</feature>
<reference evidence="2" key="1">
    <citation type="submission" date="2020-07" db="EMBL/GenBank/DDBJ databases">
        <authorList>
            <person name="Lin J."/>
        </authorList>
    </citation>
    <scope>NUCLEOTIDE SEQUENCE</scope>
</reference>
<accession>A0A6V7P5N0</accession>
<dbReference type="AlphaFoldDB" id="A0A6V7P5N0"/>
<organism evidence="2">
    <name type="scientific">Ananas comosus var. bracteatus</name>
    <name type="common">red pineapple</name>
    <dbReference type="NCBI Taxonomy" id="296719"/>
    <lineage>
        <taxon>Eukaryota</taxon>
        <taxon>Viridiplantae</taxon>
        <taxon>Streptophyta</taxon>
        <taxon>Embryophyta</taxon>
        <taxon>Tracheophyta</taxon>
        <taxon>Spermatophyta</taxon>
        <taxon>Magnoliopsida</taxon>
        <taxon>Liliopsida</taxon>
        <taxon>Poales</taxon>
        <taxon>Bromeliaceae</taxon>
        <taxon>Bromelioideae</taxon>
        <taxon>Ananas</taxon>
    </lineage>
</organism>
<sequence>MRISSEQLSNGQCRFRRRSNRPIDRLISHASEGTGGAIERGLEEEQPNRRVDGLIPQATEATGGAIERGLEEEPPNQRAHPQAAEATGEARSREGRAIS</sequence>